<sequence>MAQTESKSLVRAEFFQIYGSLLFVGVFFVALFLVTTVLIIYYKQITEGFDDSERFRIMQQVGLSHKEVKQTILQQILMVFFLPLLVAFVHISVAYPVLLKMLTVFGMTNRNLFLLCVMTSCTVFALFYGVIYRATAGAYYGIVQNKRVP</sequence>
<dbReference type="PANTHER" id="PTHR46795:SF3">
    <property type="entry name" value="ABC TRANSPORTER PERMEASE"/>
    <property type="match status" value="1"/>
</dbReference>
<dbReference type="EMBL" id="VSSQ01085893">
    <property type="protein sequence ID" value="MPN33398.1"/>
    <property type="molecule type" value="Genomic_DNA"/>
</dbReference>
<protein>
    <recommendedName>
        <fullName evidence="3">ABC3 transporter permease protein domain-containing protein</fullName>
    </recommendedName>
</protein>
<feature type="transmembrane region" description="Helical" evidence="1">
    <location>
        <begin position="21"/>
        <end position="42"/>
    </location>
</feature>
<evidence type="ECO:0008006" key="3">
    <source>
        <dbReference type="Google" id="ProtNLM"/>
    </source>
</evidence>
<evidence type="ECO:0000256" key="1">
    <source>
        <dbReference type="SAM" id="Phobius"/>
    </source>
</evidence>
<keyword evidence="1" id="KW-0472">Membrane</keyword>
<gene>
    <name evidence="2" type="ORF">SDC9_180885</name>
</gene>
<dbReference type="PANTHER" id="PTHR46795">
    <property type="entry name" value="ABC TRANSPORTER PERMEASE-RELATED-RELATED"/>
    <property type="match status" value="1"/>
</dbReference>
<dbReference type="AlphaFoldDB" id="A0A645H2Z3"/>
<keyword evidence="1" id="KW-0812">Transmembrane</keyword>
<comment type="caution">
    <text evidence="2">The sequence shown here is derived from an EMBL/GenBank/DDBJ whole genome shotgun (WGS) entry which is preliminary data.</text>
</comment>
<reference evidence="2" key="1">
    <citation type="submission" date="2019-08" db="EMBL/GenBank/DDBJ databases">
        <authorList>
            <person name="Kucharzyk K."/>
            <person name="Murdoch R.W."/>
            <person name="Higgins S."/>
            <person name="Loffler F."/>
        </authorList>
    </citation>
    <scope>NUCLEOTIDE SEQUENCE</scope>
</reference>
<evidence type="ECO:0000313" key="2">
    <source>
        <dbReference type="EMBL" id="MPN33398.1"/>
    </source>
</evidence>
<dbReference type="InterPro" id="IPR052536">
    <property type="entry name" value="ABC-4_Integral_Memb_Prot"/>
</dbReference>
<accession>A0A645H2Z3</accession>
<name>A0A645H2Z3_9ZZZZ</name>
<feature type="transmembrane region" description="Helical" evidence="1">
    <location>
        <begin position="111"/>
        <end position="131"/>
    </location>
</feature>
<feature type="transmembrane region" description="Helical" evidence="1">
    <location>
        <begin position="76"/>
        <end position="99"/>
    </location>
</feature>
<keyword evidence="1" id="KW-1133">Transmembrane helix</keyword>
<organism evidence="2">
    <name type="scientific">bioreactor metagenome</name>
    <dbReference type="NCBI Taxonomy" id="1076179"/>
    <lineage>
        <taxon>unclassified sequences</taxon>
        <taxon>metagenomes</taxon>
        <taxon>ecological metagenomes</taxon>
    </lineage>
</organism>
<proteinExistence type="predicted"/>